<keyword evidence="1" id="KW-0238">DNA-binding</keyword>
<dbReference type="GeneID" id="14914717"/>
<dbReference type="Gene3D" id="1.10.150.130">
    <property type="match status" value="1"/>
</dbReference>
<dbReference type="PANTHER" id="PTHR34605:SF4">
    <property type="entry name" value="DNA ADENINE METHYLTRANSFERASE"/>
    <property type="match status" value="1"/>
</dbReference>
<reference evidence="4 5" key="1">
    <citation type="journal article" date="2013" name="Genome Biol.">
        <title>Genome of Acanthamoeba castellanii highlights extensive lateral gene transfer and early evolution of tyrosine kinase signaling.</title>
        <authorList>
            <person name="Clarke M."/>
            <person name="Lohan A.J."/>
            <person name="Liu B."/>
            <person name="Lagkouvardos I."/>
            <person name="Roy S."/>
            <person name="Zafar N."/>
            <person name="Bertelli C."/>
            <person name="Schilde C."/>
            <person name="Kianianmomeni A."/>
            <person name="Burglin T.R."/>
            <person name="Frech C."/>
            <person name="Turcotte B."/>
            <person name="Kopec K.O."/>
            <person name="Synnott J.M."/>
            <person name="Choo C."/>
            <person name="Paponov I."/>
            <person name="Finkler A."/>
            <person name="Soon Heng Tan C."/>
            <person name="Hutchins A.P."/>
            <person name="Weinmeier T."/>
            <person name="Rattei T."/>
            <person name="Chu J.S."/>
            <person name="Gimenez G."/>
            <person name="Irimia M."/>
            <person name="Rigden D.J."/>
            <person name="Fitzpatrick D.A."/>
            <person name="Lorenzo-Morales J."/>
            <person name="Bateman A."/>
            <person name="Chiu C.H."/>
            <person name="Tang P."/>
            <person name="Hegemann P."/>
            <person name="Fromm H."/>
            <person name="Raoult D."/>
            <person name="Greub G."/>
            <person name="Miranda-Saavedra D."/>
            <person name="Chen N."/>
            <person name="Nash P."/>
            <person name="Ginger M.L."/>
            <person name="Horn M."/>
            <person name="Schaap P."/>
            <person name="Caler L."/>
            <person name="Loftus B."/>
        </authorList>
    </citation>
    <scope>NUCLEOTIDE SEQUENCE [LARGE SCALE GENOMIC DNA]</scope>
    <source>
        <strain evidence="4 5">Neff</strain>
    </source>
</reference>
<dbReference type="Pfam" id="PF00589">
    <property type="entry name" value="Phage_integrase"/>
    <property type="match status" value="1"/>
</dbReference>
<evidence type="ECO:0000256" key="1">
    <source>
        <dbReference type="ARBA" id="ARBA00023125"/>
    </source>
</evidence>
<dbReference type="InterPro" id="IPR010998">
    <property type="entry name" value="Integrase_recombinase_N"/>
</dbReference>
<keyword evidence="5" id="KW-1185">Reference proteome</keyword>
<dbReference type="RefSeq" id="XP_004336150.1">
    <property type="nucleotide sequence ID" value="XM_004336102.1"/>
</dbReference>
<dbReference type="SUPFAM" id="SSF47823">
    <property type="entry name" value="lambda integrase-like, N-terminal domain"/>
    <property type="match status" value="1"/>
</dbReference>
<evidence type="ECO:0000259" key="3">
    <source>
        <dbReference type="PROSITE" id="PS51898"/>
    </source>
</evidence>
<dbReference type="Proteomes" id="UP000011083">
    <property type="component" value="Unassembled WGS sequence"/>
</dbReference>
<proteinExistence type="predicted"/>
<dbReference type="GO" id="GO:0006310">
    <property type="term" value="P:DNA recombination"/>
    <property type="evidence" value="ECO:0007669"/>
    <property type="project" value="UniProtKB-KW"/>
</dbReference>
<gene>
    <name evidence="4" type="ORF">ACA1_131180</name>
</gene>
<name>L8GME2_ACACF</name>
<dbReference type="InterPro" id="IPR013762">
    <property type="entry name" value="Integrase-like_cat_sf"/>
</dbReference>
<dbReference type="PROSITE" id="PS51898">
    <property type="entry name" value="TYR_RECOMBINASE"/>
    <property type="match status" value="1"/>
</dbReference>
<protein>
    <submittedName>
        <fullName evidence="4">Sitespecific recombinase, phage integrase subfamily protein</fullName>
    </submittedName>
</protein>
<dbReference type="GO" id="GO:0015074">
    <property type="term" value="P:DNA integration"/>
    <property type="evidence" value="ECO:0007669"/>
    <property type="project" value="InterPro"/>
</dbReference>
<keyword evidence="2" id="KW-0233">DNA recombination</keyword>
<dbReference type="SUPFAM" id="SSF56349">
    <property type="entry name" value="DNA breaking-rejoining enzymes"/>
    <property type="match status" value="1"/>
</dbReference>
<dbReference type="OrthoDB" id="415455at2759"/>
<dbReference type="InterPro" id="IPR002104">
    <property type="entry name" value="Integrase_catalytic"/>
</dbReference>
<dbReference type="Gene3D" id="1.10.443.10">
    <property type="entry name" value="Intergrase catalytic core"/>
    <property type="match status" value="1"/>
</dbReference>
<dbReference type="EMBL" id="KB008070">
    <property type="protein sequence ID" value="ELR14137.1"/>
    <property type="molecule type" value="Genomic_DNA"/>
</dbReference>
<evidence type="ECO:0000313" key="5">
    <source>
        <dbReference type="Proteomes" id="UP000011083"/>
    </source>
</evidence>
<evidence type="ECO:0000256" key="2">
    <source>
        <dbReference type="ARBA" id="ARBA00023172"/>
    </source>
</evidence>
<dbReference type="InterPro" id="IPR052925">
    <property type="entry name" value="Phage_Integrase-like_Recomb"/>
</dbReference>
<dbReference type="GO" id="GO:0003677">
    <property type="term" value="F:DNA binding"/>
    <property type="evidence" value="ECO:0007669"/>
    <property type="project" value="UniProtKB-KW"/>
</dbReference>
<sequence length="254" mass="27079">MPAGEDTVGRFLAWLDLAGRGGGVRVAAAAIAFYHAQKGLSNPCGGAKVKLVVDGVERAWSAKAVKHRRDPFPVEALQAWVRGRAFGSGIPSARRDACLVAFGLRTMRRGSELVALRLEDVRVTGKRIVVCIRKAKNDQLGRGSEVYVDATGSAVCPWLAVRGRQPGLLFTNVSGWPLSTSAISSICQRMVAAAGRKELVTLHSLRIGGATAAVEGGLTREQTMTIGGWNSGAVDWYLRARELATVGVSRRMGL</sequence>
<organism evidence="4 5">
    <name type="scientific">Acanthamoeba castellanii (strain ATCC 30010 / Neff)</name>
    <dbReference type="NCBI Taxonomy" id="1257118"/>
    <lineage>
        <taxon>Eukaryota</taxon>
        <taxon>Amoebozoa</taxon>
        <taxon>Discosea</taxon>
        <taxon>Longamoebia</taxon>
        <taxon>Centramoebida</taxon>
        <taxon>Acanthamoebidae</taxon>
        <taxon>Acanthamoeba</taxon>
    </lineage>
</organism>
<dbReference type="AlphaFoldDB" id="L8GME2"/>
<accession>L8GME2</accession>
<feature type="domain" description="Tyr recombinase" evidence="3">
    <location>
        <begin position="67"/>
        <end position="250"/>
    </location>
</feature>
<dbReference type="VEuPathDB" id="AmoebaDB:ACA1_131180"/>
<evidence type="ECO:0000313" key="4">
    <source>
        <dbReference type="EMBL" id="ELR14137.1"/>
    </source>
</evidence>
<dbReference type="KEGG" id="acan:ACA1_131180"/>
<dbReference type="PANTHER" id="PTHR34605">
    <property type="entry name" value="PHAGE_INTEGRASE DOMAIN-CONTAINING PROTEIN"/>
    <property type="match status" value="1"/>
</dbReference>
<dbReference type="InterPro" id="IPR011010">
    <property type="entry name" value="DNA_brk_join_enz"/>
</dbReference>